<protein>
    <submittedName>
        <fullName evidence="1">Uncharacterized protein</fullName>
    </submittedName>
</protein>
<sequence length="35" mass="4038">MEGQIIKFGAKIYSTIRRTVDALVESTEEGRIRLR</sequence>
<evidence type="ECO:0000313" key="1">
    <source>
        <dbReference type="EMBL" id="KKQ16010.1"/>
    </source>
</evidence>
<name>A0A0G0FQA0_9BACT</name>
<dbReference type="Proteomes" id="UP000034448">
    <property type="component" value="Unassembled WGS sequence"/>
</dbReference>
<evidence type="ECO:0000313" key="2">
    <source>
        <dbReference type="Proteomes" id="UP000034448"/>
    </source>
</evidence>
<proteinExistence type="predicted"/>
<organism evidence="1 2">
    <name type="scientific">Candidatus Daviesbacteria bacterium GW2011_GWA1_36_8</name>
    <dbReference type="NCBI Taxonomy" id="1618417"/>
    <lineage>
        <taxon>Bacteria</taxon>
        <taxon>Candidatus Daviesiibacteriota</taxon>
    </lineage>
</organism>
<reference evidence="1 2" key="1">
    <citation type="journal article" date="2015" name="Nature">
        <title>rRNA introns, odd ribosomes, and small enigmatic genomes across a large radiation of phyla.</title>
        <authorList>
            <person name="Brown C.T."/>
            <person name="Hug L.A."/>
            <person name="Thomas B.C."/>
            <person name="Sharon I."/>
            <person name="Castelle C.J."/>
            <person name="Singh A."/>
            <person name="Wilkins M.J."/>
            <person name="Williams K.H."/>
            <person name="Banfield J.F."/>
        </authorList>
    </citation>
    <scope>NUCLEOTIDE SEQUENCE [LARGE SCALE GENOMIC DNA]</scope>
</reference>
<gene>
    <name evidence="1" type="ORF">US28_C0006G0005</name>
</gene>
<comment type="caution">
    <text evidence="1">The sequence shown here is derived from an EMBL/GenBank/DDBJ whole genome shotgun (WGS) entry which is preliminary data.</text>
</comment>
<dbReference type="AlphaFoldDB" id="A0A0G0FQA0"/>
<dbReference type="EMBL" id="LBSJ01000006">
    <property type="protein sequence ID" value="KKQ16010.1"/>
    <property type="molecule type" value="Genomic_DNA"/>
</dbReference>
<accession>A0A0G0FQA0</accession>